<keyword evidence="5" id="KW-1185">Reference proteome</keyword>
<feature type="domain" description="Xaa-Pro dipeptidyl-peptidase C-terminal" evidence="3">
    <location>
        <begin position="621"/>
        <end position="826"/>
    </location>
</feature>
<evidence type="ECO:0000313" key="5">
    <source>
        <dbReference type="Proteomes" id="UP000596902"/>
    </source>
</evidence>
<dbReference type="PANTHER" id="PTHR38116:SF9">
    <property type="entry name" value="BZIP DOMAIN-CONTAINING PROTEIN"/>
    <property type="match status" value="1"/>
</dbReference>
<dbReference type="PANTHER" id="PTHR38116">
    <property type="entry name" value="CHROMOSOME 7, WHOLE GENOME SHOTGUN SEQUENCE"/>
    <property type="match status" value="1"/>
</dbReference>
<proteinExistence type="predicted"/>
<sequence length="828" mass="93103">MSSQDVPVPQGPDRKRVLNVLAQRRYRQRKRERLRSLEKMIQASGTNVAHGLDREEQLQHSTKPSTLGPCGTVTFGNNPLYDPFQGFESGTVDPSFMGLAQYDMTFNTSAISSSYVGDQFGINPSLTYANSARSDTSTLDSQVSAELQDLETSQFTFPSDHIIDIPCLKTMEISLRIAQMLGLGDELLDLSIKRVLDVSKLSVPLEELPENLRPTEAQLLLPHNPMIDVLPWPSVRTKLICLFSQPDQLRPPIARGSMAIMRLMYSIDDESEGLRVVSDANEHGIDVRGWEVGQAVFKDWWWILDPEIVSNSNRLRNMRGAPRLEISILSTRRYAWDSRSQASTKTFELAADIYQPLLAQNQKAAGTILIRCPYGRNLLFALLGVRPHAARGYNCLFVSCRGTFGSGGKFAPWQNEEKDGKAVVEWMRQQSWYTESFATLEGSDLGYVHWALLKDPPSDMVAAVIHSAPHNFGQQLWGTGSLSLEWVAWVDNVLHQEETGTDNMRRTWSTMKRMQPMMRGPGLAKNINHHFDGQAPWVEYVVDHPDIDTRDPFYQKMKFEQALERASILILLVGGWFDVFTQQTLRQYARLSERSTNVALMMGPWNHTQVGMQAEVHKQSYNWIEQHLAKRSVQAQKSSVRYFVTGAKERQHETTWAPPIVVLEWYLGSGQRLTTQKAIEEGYSCFVFDPKDATPTVGGDLLLLGGGSADDSALAARSDVLTSTTELLKKDVEVTVKIFVQLSYATDDSDIDLFIRISEVDAKERSHNITETYRRLSVTSGVQTLVLQLNDCAHRFKKGCQIRLLIAGASFPQYSVTAGRRIGETSGQ</sequence>
<dbReference type="SUPFAM" id="SSF53474">
    <property type="entry name" value="alpha/beta-Hydrolases"/>
    <property type="match status" value="1"/>
</dbReference>
<dbReference type="InterPro" id="IPR029058">
    <property type="entry name" value="AB_hydrolase_fold"/>
</dbReference>
<dbReference type="Pfam" id="PF08530">
    <property type="entry name" value="PepX_C"/>
    <property type="match status" value="1"/>
</dbReference>
<dbReference type="Pfam" id="PF02129">
    <property type="entry name" value="Peptidase_S15"/>
    <property type="match status" value="1"/>
</dbReference>
<protein>
    <recommendedName>
        <fullName evidence="3">Xaa-Pro dipeptidyl-peptidase C-terminal domain-containing protein</fullName>
    </recommendedName>
</protein>
<comment type="pathway">
    <text evidence="1">Mycotoxin biosynthesis.</text>
</comment>
<dbReference type="RefSeq" id="XP_038782330.1">
    <property type="nucleotide sequence ID" value="XM_038934916.1"/>
</dbReference>
<dbReference type="GO" id="GO:0008239">
    <property type="term" value="F:dipeptidyl-peptidase activity"/>
    <property type="evidence" value="ECO:0007669"/>
    <property type="project" value="InterPro"/>
</dbReference>
<dbReference type="InterPro" id="IPR008979">
    <property type="entry name" value="Galactose-bd-like_sf"/>
</dbReference>
<name>A0A8H7AYJ6_9PLEO</name>
<reference evidence="4" key="2">
    <citation type="submission" date="2020-08" db="EMBL/GenBank/DDBJ databases">
        <title>Draft Genome Sequence of Cumin Blight Pathogen Alternaria burnsii.</title>
        <authorList>
            <person name="Feng Z."/>
        </authorList>
    </citation>
    <scope>NUCLEOTIDE SEQUENCE</scope>
    <source>
        <strain evidence="4">CBS107.38</strain>
    </source>
</reference>
<dbReference type="Gene3D" id="2.60.120.260">
    <property type="entry name" value="Galactose-binding domain-like"/>
    <property type="match status" value="1"/>
</dbReference>
<evidence type="ECO:0000256" key="2">
    <source>
        <dbReference type="ARBA" id="ARBA00022801"/>
    </source>
</evidence>
<comment type="caution">
    <text evidence="4">The sequence shown here is derived from an EMBL/GenBank/DDBJ whole genome shotgun (WGS) entry which is preliminary data.</text>
</comment>
<evidence type="ECO:0000259" key="3">
    <source>
        <dbReference type="SMART" id="SM00939"/>
    </source>
</evidence>
<accession>A0A8H7AYJ6</accession>
<evidence type="ECO:0000313" key="4">
    <source>
        <dbReference type="EMBL" id="KAF7671970.1"/>
    </source>
</evidence>
<keyword evidence="2" id="KW-0378">Hydrolase</keyword>
<dbReference type="Proteomes" id="UP000596902">
    <property type="component" value="Unassembled WGS sequence"/>
</dbReference>
<organism evidence="4 5">
    <name type="scientific">Alternaria burnsii</name>
    <dbReference type="NCBI Taxonomy" id="1187904"/>
    <lineage>
        <taxon>Eukaryota</taxon>
        <taxon>Fungi</taxon>
        <taxon>Dikarya</taxon>
        <taxon>Ascomycota</taxon>
        <taxon>Pezizomycotina</taxon>
        <taxon>Dothideomycetes</taxon>
        <taxon>Pleosporomycetidae</taxon>
        <taxon>Pleosporales</taxon>
        <taxon>Pleosporineae</taxon>
        <taxon>Pleosporaceae</taxon>
        <taxon>Alternaria</taxon>
        <taxon>Alternaria sect. Alternaria</taxon>
    </lineage>
</organism>
<dbReference type="SMART" id="SM00939">
    <property type="entry name" value="PepX_C"/>
    <property type="match status" value="1"/>
</dbReference>
<gene>
    <name evidence="4" type="ORF">GT037_009869</name>
</gene>
<dbReference type="EMBL" id="JAAABM010000018">
    <property type="protein sequence ID" value="KAF7671970.1"/>
    <property type="molecule type" value="Genomic_DNA"/>
</dbReference>
<dbReference type="InterPro" id="IPR013736">
    <property type="entry name" value="Xaa-Pro_dipept_C"/>
</dbReference>
<dbReference type="GeneID" id="62208094"/>
<dbReference type="AlphaFoldDB" id="A0A8H7AYJ6"/>
<evidence type="ECO:0000256" key="1">
    <source>
        <dbReference type="ARBA" id="ARBA00004685"/>
    </source>
</evidence>
<dbReference type="InterPro" id="IPR000383">
    <property type="entry name" value="Xaa-Pro-like_dom"/>
</dbReference>
<dbReference type="NCBIfam" id="TIGR00976">
    <property type="entry name" value="CocE_NonD"/>
    <property type="match status" value="1"/>
</dbReference>
<reference evidence="4" key="1">
    <citation type="submission" date="2020-01" db="EMBL/GenBank/DDBJ databases">
        <authorList>
            <person name="Feng Z.H.Z."/>
        </authorList>
    </citation>
    <scope>NUCLEOTIDE SEQUENCE</scope>
    <source>
        <strain evidence="4">CBS107.38</strain>
    </source>
</reference>
<dbReference type="SUPFAM" id="SSF49785">
    <property type="entry name" value="Galactose-binding domain-like"/>
    <property type="match status" value="1"/>
</dbReference>
<dbReference type="Gene3D" id="3.40.50.1820">
    <property type="entry name" value="alpha/beta hydrolase"/>
    <property type="match status" value="1"/>
</dbReference>
<dbReference type="Gene3D" id="1.10.3020.10">
    <property type="entry name" value="alpha-amino acid ester hydrolase ( Helical cap domain)"/>
    <property type="match status" value="1"/>
</dbReference>
<dbReference type="InterPro" id="IPR005674">
    <property type="entry name" value="CocE/Ser_esterase"/>
</dbReference>
<dbReference type="InterPro" id="IPR021833">
    <property type="entry name" value="DUF3425"/>
</dbReference>
<dbReference type="Pfam" id="PF11905">
    <property type="entry name" value="DUF3425"/>
    <property type="match status" value="1"/>
</dbReference>